<dbReference type="GeneID" id="19138253"/>
<dbReference type="AlphaFoldDB" id="M2RI46"/>
<dbReference type="OMA" id="CEANFVI"/>
<name>M2RI46_COCSN</name>
<dbReference type="Proteomes" id="UP000016934">
    <property type="component" value="Unassembled WGS sequence"/>
</dbReference>
<gene>
    <name evidence="1" type="ORF">COCSADRAFT_353696</name>
</gene>
<proteinExistence type="predicted"/>
<sequence>MANKVEDVEAALQTISQVPIEMLLVNIRQLCEANSAIAKAICSLSLSFYEETGQFKPQFDSIGNCASAQAKPSPISEINNTQGSDQVTLHQYRSRHGLPEHAVVRLAQYWIKKRLAGTSLLNIVDENRVLDDLRKAVVSSTPVFLAVIRSMKKRRSATSSRR</sequence>
<evidence type="ECO:0000313" key="1">
    <source>
        <dbReference type="EMBL" id="EMD66424.1"/>
    </source>
</evidence>
<dbReference type="OrthoDB" id="3671042at2759"/>
<dbReference type="EMBL" id="KB445640">
    <property type="protein sequence ID" value="EMD66424.1"/>
    <property type="molecule type" value="Genomic_DNA"/>
</dbReference>
<dbReference type="RefSeq" id="XP_007697921.1">
    <property type="nucleotide sequence ID" value="XM_007699731.1"/>
</dbReference>
<evidence type="ECO:0000313" key="2">
    <source>
        <dbReference type="Proteomes" id="UP000016934"/>
    </source>
</evidence>
<protein>
    <submittedName>
        <fullName evidence="1">Uncharacterized protein</fullName>
    </submittedName>
</protein>
<reference evidence="2" key="2">
    <citation type="journal article" date="2013" name="PLoS Genet.">
        <title>Comparative genome structure, secondary metabolite, and effector coding capacity across Cochliobolus pathogens.</title>
        <authorList>
            <person name="Condon B.J."/>
            <person name="Leng Y."/>
            <person name="Wu D."/>
            <person name="Bushley K.E."/>
            <person name="Ohm R.A."/>
            <person name="Otillar R."/>
            <person name="Martin J."/>
            <person name="Schackwitz W."/>
            <person name="Grimwood J."/>
            <person name="MohdZainudin N."/>
            <person name="Xue C."/>
            <person name="Wang R."/>
            <person name="Manning V.A."/>
            <person name="Dhillon B."/>
            <person name="Tu Z.J."/>
            <person name="Steffenson B.J."/>
            <person name="Salamov A."/>
            <person name="Sun H."/>
            <person name="Lowry S."/>
            <person name="LaButti K."/>
            <person name="Han J."/>
            <person name="Copeland A."/>
            <person name="Lindquist E."/>
            <person name="Barry K."/>
            <person name="Schmutz J."/>
            <person name="Baker S.E."/>
            <person name="Ciuffetti L.M."/>
            <person name="Grigoriev I.V."/>
            <person name="Zhong S."/>
            <person name="Turgeon B.G."/>
        </authorList>
    </citation>
    <scope>NUCLEOTIDE SEQUENCE [LARGE SCALE GENOMIC DNA]</scope>
    <source>
        <strain evidence="2">ND90Pr / ATCC 201652</strain>
    </source>
</reference>
<accession>M2RI46</accession>
<keyword evidence="2" id="KW-1185">Reference proteome</keyword>
<feature type="non-terminal residue" evidence="1">
    <location>
        <position position="1"/>
    </location>
</feature>
<organism evidence="1 2">
    <name type="scientific">Cochliobolus sativus (strain ND90Pr / ATCC 201652)</name>
    <name type="common">Common root rot and spot blotch fungus</name>
    <name type="synonym">Bipolaris sorokiniana</name>
    <dbReference type="NCBI Taxonomy" id="665912"/>
    <lineage>
        <taxon>Eukaryota</taxon>
        <taxon>Fungi</taxon>
        <taxon>Dikarya</taxon>
        <taxon>Ascomycota</taxon>
        <taxon>Pezizomycotina</taxon>
        <taxon>Dothideomycetes</taxon>
        <taxon>Pleosporomycetidae</taxon>
        <taxon>Pleosporales</taxon>
        <taxon>Pleosporineae</taxon>
        <taxon>Pleosporaceae</taxon>
        <taxon>Bipolaris</taxon>
    </lineage>
</organism>
<dbReference type="KEGG" id="bsc:COCSADRAFT_353696"/>
<reference evidence="1 2" key="1">
    <citation type="journal article" date="2012" name="PLoS Pathog.">
        <title>Diverse lifestyles and strategies of plant pathogenesis encoded in the genomes of eighteen Dothideomycetes fungi.</title>
        <authorList>
            <person name="Ohm R.A."/>
            <person name="Feau N."/>
            <person name="Henrissat B."/>
            <person name="Schoch C.L."/>
            <person name="Horwitz B.A."/>
            <person name="Barry K.W."/>
            <person name="Condon B.J."/>
            <person name="Copeland A.C."/>
            <person name="Dhillon B."/>
            <person name="Glaser F."/>
            <person name="Hesse C.N."/>
            <person name="Kosti I."/>
            <person name="LaButti K."/>
            <person name="Lindquist E.A."/>
            <person name="Lucas S."/>
            <person name="Salamov A.A."/>
            <person name="Bradshaw R.E."/>
            <person name="Ciuffetti L."/>
            <person name="Hamelin R.C."/>
            <person name="Kema G.H.J."/>
            <person name="Lawrence C."/>
            <person name="Scott J.A."/>
            <person name="Spatafora J.W."/>
            <person name="Turgeon B.G."/>
            <person name="de Wit P.J.G.M."/>
            <person name="Zhong S."/>
            <person name="Goodwin S.B."/>
            <person name="Grigoriev I.V."/>
        </authorList>
    </citation>
    <scope>NUCLEOTIDE SEQUENCE [LARGE SCALE GENOMIC DNA]</scope>
    <source>
        <strain evidence="2">ND90Pr / ATCC 201652</strain>
    </source>
</reference>
<dbReference type="HOGENOM" id="CLU_1769071_0_0_1"/>